<dbReference type="AlphaFoldDB" id="A0A9N9FBQ0"/>
<feature type="non-terminal residue" evidence="2">
    <location>
        <position position="1"/>
    </location>
</feature>
<feature type="compositionally biased region" description="Basic and acidic residues" evidence="1">
    <location>
        <begin position="218"/>
        <end position="230"/>
    </location>
</feature>
<dbReference type="OrthoDB" id="5596972at2759"/>
<feature type="region of interest" description="Disordered" evidence="1">
    <location>
        <begin position="204"/>
        <end position="230"/>
    </location>
</feature>
<dbReference type="Proteomes" id="UP000789396">
    <property type="component" value="Unassembled WGS sequence"/>
</dbReference>
<evidence type="ECO:0000313" key="3">
    <source>
        <dbReference type="Proteomes" id="UP000789396"/>
    </source>
</evidence>
<reference evidence="2" key="1">
    <citation type="submission" date="2021-06" db="EMBL/GenBank/DDBJ databases">
        <authorList>
            <person name="Kallberg Y."/>
            <person name="Tangrot J."/>
            <person name="Rosling A."/>
        </authorList>
    </citation>
    <scope>NUCLEOTIDE SEQUENCE</scope>
    <source>
        <strain evidence="2">IN212</strain>
    </source>
</reference>
<accession>A0A9N9FBQ0</accession>
<dbReference type="EMBL" id="CAJVPZ010003042">
    <property type="protein sequence ID" value="CAG8523592.1"/>
    <property type="molecule type" value="Genomic_DNA"/>
</dbReference>
<feature type="region of interest" description="Disordered" evidence="1">
    <location>
        <begin position="54"/>
        <end position="80"/>
    </location>
</feature>
<feature type="region of interest" description="Disordered" evidence="1">
    <location>
        <begin position="1"/>
        <end position="24"/>
    </location>
</feature>
<proteinExistence type="predicted"/>
<evidence type="ECO:0000313" key="2">
    <source>
        <dbReference type="EMBL" id="CAG8523592.1"/>
    </source>
</evidence>
<feature type="compositionally biased region" description="Polar residues" evidence="1">
    <location>
        <begin position="205"/>
        <end position="217"/>
    </location>
</feature>
<sequence length="400" mass="43862">SPYFLLQKGPQQQNNNPKRSSTTSGYRIITKGFPHYREAFDLLHQEVLSGVEEDVDEYASDTSISADGNSSGEMDDHDNDSYPLISTTNNIRSSLMDSLMGWLEVPPIDASNSLPKQHNVSTHTSNNKNQTILDIPLQFIDLLTYPDIDSKASKKASFAALREIAFVKQRRKDATALQSGSLSDTTHCGSAVAKTTSKRGVFFRKSNQMVPSSQTKDSYSHTKDGYSHAKDGCSHAKDGYSHAKDGYPHAKDGHSHAKDGYLHAKDGHSHAKDGYSHTKDGYSHAKDGYPQTKDGYSHTKDVYSHTKDVYSHTKDGYSHTKDGYSHTKDGYSHTKDGCSERLTGNINQAESISLNGLQFDSTKSSFSSSTNSYSSIISTSNAAVQTSISNHAIKVIQPIS</sequence>
<feature type="compositionally biased region" description="Polar residues" evidence="1">
    <location>
        <begin position="60"/>
        <end position="72"/>
    </location>
</feature>
<organism evidence="2 3">
    <name type="scientific">Racocetra fulgida</name>
    <dbReference type="NCBI Taxonomy" id="60492"/>
    <lineage>
        <taxon>Eukaryota</taxon>
        <taxon>Fungi</taxon>
        <taxon>Fungi incertae sedis</taxon>
        <taxon>Mucoromycota</taxon>
        <taxon>Glomeromycotina</taxon>
        <taxon>Glomeromycetes</taxon>
        <taxon>Diversisporales</taxon>
        <taxon>Gigasporaceae</taxon>
        <taxon>Racocetra</taxon>
    </lineage>
</organism>
<feature type="compositionally biased region" description="Basic and acidic residues" evidence="1">
    <location>
        <begin position="244"/>
        <end position="287"/>
    </location>
</feature>
<gene>
    <name evidence="2" type="ORF">RFULGI_LOCUS3469</name>
</gene>
<keyword evidence="3" id="KW-1185">Reference proteome</keyword>
<name>A0A9N9FBQ0_9GLOM</name>
<feature type="region of interest" description="Disordered" evidence="1">
    <location>
        <begin position="312"/>
        <end position="332"/>
    </location>
</feature>
<evidence type="ECO:0000256" key="1">
    <source>
        <dbReference type="SAM" id="MobiDB-lite"/>
    </source>
</evidence>
<protein>
    <submittedName>
        <fullName evidence="2">3589_t:CDS:1</fullName>
    </submittedName>
</protein>
<comment type="caution">
    <text evidence="2">The sequence shown here is derived from an EMBL/GenBank/DDBJ whole genome shotgun (WGS) entry which is preliminary data.</text>
</comment>
<feature type="region of interest" description="Disordered" evidence="1">
    <location>
        <begin position="244"/>
        <end position="300"/>
    </location>
</feature>